<dbReference type="NCBIfam" id="TIGR03361">
    <property type="entry name" value="VI_Rhs_Vgr"/>
    <property type="match status" value="1"/>
</dbReference>
<keyword evidence="3" id="KW-0964">Secreted</keyword>
<dbReference type="Gene3D" id="2.30.110.50">
    <property type="match status" value="1"/>
</dbReference>
<dbReference type="InterPro" id="IPR050708">
    <property type="entry name" value="T6SS_VgrG/RHS"/>
</dbReference>
<dbReference type="Pfam" id="PF22178">
    <property type="entry name" value="Gp5_trimer_C"/>
    <property type="match status" value="1"/>
</dbReference>
<evidence type="ECO:0000259" key="5">
    <source>
        <dbReference type="Pfam" id="PF04717"/>
    </source>
</evidence>
<evidence type="ECO:0000313" key="7">
    <source>
        <dbReference type="EMBL" id="MFG6464892.1"/>
    </source>
</evidence>
<protein>
    <submittedName>
        <fullName evidence="7">Type VI secretion system Vgr family protein</fullName>
    </submittedName>
</protein>
<accession>A0ABW7GSE1</accession>
<feature type="domain" description="Gp5/Type VI secretion system Vgr C-terminal trimerisation" evidence="6">
    <location>
        <begin position="475"/>
        <end position="582"/>
    </location>
</feature>
<dbReference type="Pfam" id="PF04717">
    <property type="entry name" value="Phage_base_V"/>
    <property type="match status" value="1"/>
</dbReference>
<dbReference type="InterPro" id="IPR037026">
    <property type="entry name" value="Vgr_OB-fold_dom_sf"/>
</dbReference>
<feature type="domain" description="Gp5/Type VI secretion system Vgr protein OB-fold" evidence="5">
    <location>
        <begin position="390"/>
        <end position="457"/>
    </location>
</feature>
<evidence type="ECO:0000256" key="4">
    <source>
        <dbReference type="SAM" id="MobiDB-lite"/>
    </source>
</evidence>
<feature type="region of interest" description="Disordered" evidence="4">
    <location>
        <begin position="628"/>
        <end position="683"/>
    </location>
</feature>
<comment type="similarity">
    <text evidence="2">Belongs to the VgrG protein family.</text>
</comment>
<dbReference type="SUPFAM" id="SSF69255">
    <property type="entry name" value="gp5 N-terminal domain-like"/>
    <property type="match status" value="1"/>
</dbReference>
<reference evidence="7 8" key="1">
    <citation type="submission" date="2024-08" db="EMBL/GenBank/DDBJ databases">
        <authorList>
            <person name="Lu H."/>
        </authorList>
    </citation>
    <scope>NUCLEOTIDE SEQUENCE [LARGE SCALE GENOMIC DNA]</scope>
    <source>
        <strain evidence="7 8">DXS20W</strain>
    </source>
</reference>
<evidence type="ECO:0000313" key="8">
    <source>
        <dbReference type="Proteomes" id="UP001606302"/>
    </source>
</evidence>
<dbReference type="SUPFAM" id="SSF69349">
    <property type="entry name" value="Phage fibre proteins"/>
    <property type="match status" value="1"/>
</dbReference>
<dbReference type="EMBL" id="JBIGHX010000013">
    <property type="protein sequence ID" value="MFG6464892.1"/>
    <property type="molecule type" value="Genomic_DNA"/>
</dbReference>
<feature type="compositionally biased region" description="Basic and acidic residues" evidence="4">
    <location>
        <begin position="642"/>
        <end position="667"/>
    </location>
</feature>
<comment type="caution">
    <text evidence="7">The sequence shown here is derived from an EMBL/GenBank/DDBJ whole genome shotgun (WGS) entry which is preliminary data.</text>
</comment>
<dbReference type="Proteomes" id="UP001606302">
    <property type="component" value="Unassembled WGS sequence"/>
</dbReference>
<name>A0ABW7GSE1_9BURK</name>
<dbReference type="PANTHER" id="PTHR32305">
    <property type="match status" value="1"/>
</dbReference>
<keyword evidence="8" id="KW-1185">Reference proteome</keyword>
<comment type="subcellular location">
    <subcellularLocation>
        <location evidence="1">Secreted</location>
    </subcellularLocation>
</comment>
<sequence>MATLTSQTGTVYSLDTVFGTDLRFRAFSGQEALSAGFEYVVEAVSLRPDLDPAKILGELANVAVELPAGGERHFNGHVAEFLYEGQRENSRFHHYRLVLRPWTWLLSRNSDCRMFQAESIPDIIKKVFANYGDAQFKLSLTGSYAPREYCVQYRETDLNFVMRLMEQEGITFFFTHEADKHTLTLVDSPSAHKPFPGFETLQFNPSHQGGVEEEAVSSWQFTQRIEPASYTLRDFNFLRPSDDLHSVHRQQFKHAASGGEMYDYPGEYETGGDGKRYARARLEELQAGHEIVQGSANVRGIVTGCEFKIKDHPRSDQNGQDWLVTGTQIHGEDDTGDASEGAAGLSFHCSFQAMPARRPFRPARVTPRPIVQGPQTAFVVGPAGDEIHVDEHGRIKVHFHWDRLGDGKDKDSCWIRVAQIWAGNAYGALSLPRVGQEVIVEFLEGDPDRPLVTGSLYNGTNRPPFSLPAEKTRWGFKSRSTKGGGASNFNEFSFEDNKGKEEVYLHAEKDQTLFSKNNRTEYVGGESHLQVTKDTKAKHGANVHTDITGDDVNKVGGNYHLAVTQNWEVKTGPKFAVQAGNEIHLKSGTTVIIESGTQISLKVGGNFIDINPGGVFIKGSMVMVNSGGSAGSGSGASPGKPDAADKARDSKGGTDKAIKVTKAEARKVSPKAAALKSARAKSAPFCEICEG</sequence>
<dbReference type="Gene3D" id="4.10.220.110">
    <property type="match status" value="1"/>
</dbReference>
<dbReference type="SUPFAM" id="SSF69279">
    <property type="entry name" value="Phage tail proteins"/>
    <property type="match status" value="2"/>
</dbReference>
<dbReference type="RefSeq" id="WP_394514588.1">
    <property type="nucleotide sequence ID" value="NZ_JBIGHX010000013.1"/>
</dbReference>
<evidence type="ECO:0000256" key="2">
    <source>
        <dbReference type="ARBA" id="ARBA00005558"/>
    </source>
</evidence>
<dbReference type="Pfam" id="PF05954">
    <property type="entry name" value="Phage_GPD"/>
    <property type="match status" value="1"/>
</dbReference>
<dbReference type="InterPro" id="IPR006531">
    <property type="entry name" value="Gp5/Vgr_OB"/>
</dbReference>
<feature type="compositionally biased region" description="Low complexity" evidence="4">
    <location>
        <begin position="670"/>
        <end position="683"/>
    </location>
</feature>
<evidence type="ECO:0000259" key="6">
    <source>
        <dbReference type="Pfam" id="PF22178"/>
    </source>
</evidence>
<dbReference type="InterPro" id="IPR054030">
    <property type="entry name" value="Gp5_Vgr_C"/>
</dbReference>
<dbReference type="InterPro" id="IPR017847">
    <property type="entry name" value="T6SS_RhsGE_Vgr_subset"/>
</dbReference>
<organism evidence="7 8">
    <name type="scientific">Pelomonas lactea</name>
    <dbReference type="NCBI Taxonomy" id="3299030"/>
    <lineage>
        <taxon>Bacteria</taxon>
        <taxon>Pseudomonadati</taxon>
        <taxon>Pseudomonadota</taxon>
        <taxon>Betaproteobacteria</taxon>
        <taxon>Burkholderiales</taxon>
        <taxon>Sphaerotilaceae</taxon>
        <taxon>Roseateles</taxon>
    </lineage>
</organism>
<evidence type="ECO:0000256" key="3">
    <source>
        <dbReference type="ARBA" id="ARBA00022525"/>
    </source>
</evidence>
<dbReference type="InterPro" id="IPR006533">
    <property type="entry name" value="T6SS_Vgr_RhsGE"/>
</dbReference>
<evidence type="ECO:0000256" key="1">
    <source>
        <dbReference type="ARBA" id="ARBA00004613"/>
    </source>
</evidence>
<dbReference type="Gene3D" id="2.40.50.230">
    <property type="entry name" value="Gp5 N-terminal domain"/>
    <property type="match status" value="1"/>
</dbReference>
<proteinExistence type="inferred from homology"/>
<dbReference type="NCBIfam" id="TIGR01646">
    <property type="entry name" value="vgr_GE"/>
    <property type="match status" value="1"/>
</dbReference>
<dbReference type="PANTHER" id="PTHR32305:SF15">
    <property type="entry name" value="PROTEIN RHSA-RELATED"/>
    <property type="match status" value="1"/>
</dbReference>
<dbReference type="Gene3D" id="3.55.50.10">
    <property type="entry name" value="Baseplate protein-like domains"/>
    <property type="match status" value="1"/>
</dbReference>
<gene>
    <name evidence="7" type="ORF">ACG04Q_25185</name>
</gene>